<protein>
    <recommendedName>
        <fullName evidence="1">KilA-N domain-containing protein</fullName>
    </recommendedName>
</protein>
<evidence type="ECO:0000259" key="1">
    <source>
        <dbReference type="PROSITE" id="PS51301"/>
    </source>
</evidence>
<dbReference type="Proteomes" id="UP000464378">
    <property type="component" value="Chromosome"/>
</dbReference>
<dbReference type="InParanoid" id="A0A6C2YP57"/>
<keyword evidence="3" id="KW-1185">Reference proteome</keyword>
<gene>
    <name evidence="2" type="ORF">GMBLW1_09810</name>
</gene>
<dbReference type="SMART" id="SM01252">
    <property type="entry name" value="KilA-N"/>
    <property type="match status" value="1"/>
</dbReference>
<reference evidence="2" key="1">
    <citation type="submission" date="2019-04" db="EMBL/GenBank/DDBJ databases">
        <authorList>
            <consortium name="Science for Life Laboratories"/>
        </authorList>
    </citation>
    <scope>NUCLEOTIDE SEQUENCE</scope>
    <source>
        <strain evidence="2">MBLW1</strain>
    </source>
</reference>
<dbReference type="EMBL" id="LR586016">
    <property type="protein sequence ID" value="VIP02979.1"/>
    <property type="molecule type" value="Genomic_DNA"/>
</dbReference>
<sequence>MTGIDLIRREIAGHAVQQRQDGYVNATQLCRAARRQLNDYTRLGSTSEFLNCLASETGIPVMGLVQASKGGNSPQGTWVHPRVAIDLARWLSPQFAVVVNGWVFEIMTKGTASVHARNPESPGISMEGLRAVLEQLLSPVLKRLDALEQRSQTSAWFAIPPANGPLTTVKDRCEHLGWQDSSNREREAIRRLTQQLLSRHCKHGPHLLSGGNTLHFDSVQIPELDEAILSVWVKARGERKNQPTMFSAAG</sequence>
<dbReference type="PROSITE" id="PS51301">
    <property type="entry name" value="KILA_N"/>
    <property type="match status" value="1"/>
</dbReference>
<dbReference type="AlphaFoldDB" id="A0A6C2YP57"/>
<dbReference type="SUPFAM" id="SSF54616">
    <property type="entry name" value="DNA-binding domain of Mlu1-box binding protein MBP1"/>
    <property type="match status" value="1"/>
</dbReference>
<dbReference type="KEGG" id="tim:GMBLW1_09810"/>
<dbReference type="Pfam" id="PF04383">
    <property type="entry name" value="KilA-N"/>
    <property type="match status" value="1"/>
</dbReference>
<dbReference type="GO" id="GO:0003677">
    <property type="term" value="F:DNA binding"/>
    <property type="evidence" value="ECO:0007669"/>
    <property type="project" value="InterPro"/>
</dbReference>
<dbReference type="EMBL" id="LR593887">
    <property type="protein sequence ID" value="VTS03025.1"/>
    <property type="molecule type" value="Genomic_DNA"/>
</dbReference>
<accession>A0A6C2YP57</accession>
<dbReference type="RefSeq" id="WP_162658096.1">
    <property type="nucleotide sequence ID" value="NZ_LR593887.1"/>
</dbReference>
<feature type="domain" description="KilA-N" evidence="1">
    <location>
        <begin position="1"/>
        <end position="106"/>
    </location>
</feature>
<organism evidence="2">
    <name type="scientific">Tuwongella immobilis</name>
    <dbReference type="NCBI Taxonomy" id="692036"/>
    <lineage>
        <taxon>Bacteria</taxon>
        <taxon>Pseudomonadati</taxon>
        <taxon>Planctomycetota</taxon>
        <taxon>Planctomycetia</taxon>
        <taxon>Gemmatales</taxon>
        <taxon>Gemmataceae</taxon>
        <taxon>Tuwongella</taxon>
    </lineage>
</organism>
<name>A0A6C2YP57_9BACT</name>
<dbReference type="InterPro" id="IPR036887">
    <property type="entry name" value="HTH_APSES_sf"/>
</dbReference>
<evidence type="ECO:0000313" key="3">
    <source>
        <dbReference type="Proteomes" id="UP000464378"/>
    </source>
</evidence>
<dbReference type="InterPro" id="IPR017880">
    <property type="entry name" value="KilA_N"/>
</dbReference>
<proteinExistence type="predicted"/>
<dbReference type="InterPro" id="IPR018004">
    <property type="entry name" value="KilA/APSES_HTH"/>
</dbReference>
<evidence type="ECO:0000313" key="2">
    <source>
        <dbReference type="EMBL" id="VIP02979.1"/>
    </source>
</evidence>